<evidence type="ECO:0000313" key="12">
    <source>
        <dbReference type="RefSeq" id="XP_033571005.1"/>
    </source>
</evidence>
<dbReference type="SUPFAM" id="SSF50685">
    <property type="entry name" value="Barwin-like endoglucanases"/>
    <property type="match status" value="1"/>
</dbReference>
<evidence type="ECO:0000259" key="9">
    <source>
        <dbReference type="Pfam" id="PF02015"/>
    </source>
</evidence>
<keyword evidence="11" id="KW-1185">Reference proteome</keyword>
<dbReference type="OrthoDB" id="10035502at2759"/>
<sequence>MVVDVESYLTTQLLRLLQTVVLVGREGALFQSSPELRCTRQAAERFQCWHGLQRRHSVQLHKSKPVGSHDTFSYGFAGVFLKDHVENCWCCACYELNFTSGAVKGKTMVLQAQNTAYDVTSVNRFALGMPGGNTSTNDACATEFNVPQSVFGTPGVGVNTRSDCDNLPNAMKASCYKELR</sequence>
<evidence type="ECO:0000256" key="4">
    <source>
        <dbReference type="ARBA" id="ARBA00022801"/>
    </source>
</evidence>
<evidence type="ECO:0000256" key="3">
    <source>
        <dbReference type="ARBA" id="ARBA00012601"/>
    </source>
</evidence>
<evidence type="ECO:0000256" key="1">
    <source>
        <dbReference type="ARBA" id="ARBA00000966"/>
    </source>
</evidence>
<feature type="domain" description="Glycosyl hydrolases family 45 active site" evidence="9">
    <location>
        <begin position="68"/>
        <end position="176"/>
    </location>
</feature>
<evidence type="ECO:0000256" key="8">
    <source>
        <dbReference type="ARBA" id="ARBA00023326"/>
    </source>
</evidence>
<dbReference type="RefSeq" id="XP_033571005.1">
    <property type="nucleotide sequence ID" value="XM_033722432.1"/>
</dbReference>
<dbReference type="InterPro" id="IPR036908">
    <property type="entry name" value="RlpA-like_sf"/>
</dbReference>
<dbReference type="GeneID" id="54463325"/>
<reference evidence="10 12" key="1">
    <citation type="journal article" date="2020" name="Stud. Mycol.">
        <title>101 Dothideomycetes genomes: a test case for predicting lifestyles and emergence of pathogens.</title>
        <authorList>
            <person name="Haridas S."/>
            <person name="Albert R."/>
            <person name="Binder M."/>
            <person name="Bloem J."/>
            <person name="Labutti K."/>
            <person name="Salamov A."/>
            <person name="Andreopoulos B."/>
            <person name="Baker S."/>
            <person name="Barry K."/>
            <person name="Bills G."/>
            <person name="Bluhm B."/>
            <person name="Cannon C."/>
            <person name="Castanera R."/>
            <person name="Culley D."/>
            <person name="Daum C."/>
            <person name="Ezra D."/>
            <person name="Gonzalez J."/>
            <person name="Henrissat B."/>
            <person name="Kuo A."/>
            <person name="Liang C."/>
            <person name="Lipzen A."/>
            <person name="Lutzoni F."/>
            <person name="Magnuson J."/>
            <person name="Mondo S."/>
            <person name="Nolan M."/>
            <person name="Ohm R."/>
            <person name="Pangilinan J."/>
            <person name="Park H.-J."/>
            <person name="Ramirez L."/>
            <person name="Alfaro M."/>
            <person name="Sun H."/>
            <person name="Tritt A."/>
            <person name="Yoshinaga Y."/>
            <person name="Zwiers L.-H."/>
            <person name="Turgeon B."/>
            <person name="Goodwin S."/>
            <person name="Spatafora J."/>
            <person name="Crous P."/>
            <person name="Grigoriev I."/>
        </authorList>
    </citation>
    <scope>NUCLEOTIDE SEQUENCE</scope>
    <source>
        <strain evidence="10 12">CBS 304.34</strain>
    </source>
</reference>
<reference evidence="12" key="3">
    <citation type="submission" date="2025-04" db="UniProtKB">
        <authorList>
            <consortium name="RefSeq"/>
        </authorList>
    </citation>
    <scope>IDENTIFICATION</scope>
    <source>
        <strain evidence="12">CBS 304.34</strain>
    </source>
</reference>
<evidence type="ECO:0000313" key="10">
    <source>
        <dbReference type="EMBL" id="KAF2804041.1"/>
    </source>
</evidence>
<name>A0A6A6Y5B9_9PEZI</name>
<keyword evidence="7" id="KW-0326">Glycosidase</keyword>
<dbReference type="PANTHER" id="PTHR39730:SF1">
    <property type="entry name" value="ENDOGLUCANASE 1"/>
    <property type="match status" value="1"/>
</dbReference>
<evidence type="ECO:0000256" key="7">
    <source>
        <dbReference type="ARBA" id="ARBA00023295"/>
    </source>
</evidence>
<accession>A0A6A6Y5B9</accession>
<comment type="catalytic activity">
    <reaction evidence="1">
        <text>Endohydrolysis of (1-&gt;4)-beta-D-glucosidic linkages in cellulose, lichenin and cereal beta-D-glucans.</text>
        <dbReference type="EC" id="3.2.1.4"/>
    </reaction>
</comment>
<reference evidence="12" key="2">
    <citation type="submission" date="2020-04" db="EMBL/GenBank/DDBJ databases">
        <authorList>
            <consortium name="NCBI Genome Project"/>
        </authorList>
    </citation>
    <scope>NUCLEOTIDE SEQUENCE</scope>
    <source>
        <strain evidence="12">CBS 304.34</strain>
    </source>
</reference>
<dbReference type="PANTHER" id="PTHR39730">
    <property type="entry name" value="ENDOGLUCANASE 1"/>
    <property type="match status" value="1"/>
</dbReference>
<keyword evidence="6" id="KW-0119">Carbohydrate metabolism</keyword>
<evidence type="ECO:0000313" key="11">
    <source>
        <dbReference type="Proteomes" id="UP000504636"/>
    </source>
</evidence>
<dbReference type="GO" id="GO:0008810">
    <property type="term" value="F:cellulase activity"/>
    <property type="evidence" value="ECO:0007669"/>
    <property type="project" value="UniProtKB-EC"/>
</dbReference>
<dbReference type="GO" id="GO:0030245">
    <property type="term" value="P:cellulose catabolic process"/>
    <property type="evidence" value="ECO:0007669"/>
    <property type="project" value="UniProtKB-KW"/>
</dbReference>
<dbReference type="Gene3D" id="2.40.40.10">
    <property type="entry name" value="RlpA-like domain"/>
    <property type="match status" value="1"/>
</dbReference>
<keyword evidence="8" id="KW-0624">Polysaccharide degradation</keyword>
<keyword evidence="4" id="KW-0378">Hydrolase</keyword>
<comment type="similarity">
    <text evidence="2">Belongs to the glycosyl hydrolase 45 (cellulase K) family.</text>
</comment>
<gene>
    <name evidence="10 12" type="ORF">BDZ99DRAFT_481611</name>
</gene>
<dbReference type="InterPro" id="IPR000334">
    <property type="entry name" value="Glyco_hydro_45"/>
</dbReference>
<dbReference type="AlphaFoldDB" id="A0A6A6Y5B9"/>
<keyword evidence="5" id="KW-0136">Cellulose degradation</keyword>
<organism evidence="10">
    <name type="scientific">Mytilinidion resinicola</name>
    <dbReference type="NCBI Taxonomy" id="574789"/>
    <lineage>
        <taxon>Eukaryota</taxon>
        <taxon>Fungi</taxon>
        <taxon>Dikarya</taxon>
        <taxon>Ascomycota</taxon>
        <taxon>Pezizomycotina</taxon>
        <taxon>Dothideomycetes</taxon>
        <taxon>Pleosporomycetidae</taxon>
        <taxon>Mytilinidiales</taxon>
        <taxon>Mytilinidiaceae</taxon>
        <taxon>Mytilinidion</taxon>
    </lineage>
</organism>
<protein>
    <recommendedName>
        <fullName evidence="3">cellulase</fullName>
        <ecNumber evidence="3">3.2.1.4</ecNumber>
    </recommendedName>
</protein>
<dbReference type="Pfam" id="PF02015">
    <property type="entry name" value="Glyco_hydro_45"/>
    <property type="match status" value="1"/>
</dbReference>
<evidence type="ECO:0000256" key="2">
    <source>
        <dbReference type="ARBA" id="ARBA00007793"/>
    </source>
</evidence>
<dbReference type="EMBL" id="MU003715">
    <property type="protein sequence ID" value="KAF2804041.1"/>
    <property type="molecule type" value="Genomic_DNA"/>
</dbReference>
<dbReference type="InterPro" id="IPR052288">
    <property type="entry name" value="GH45_Enzymes"/>
</dbReference>
<proteinExistence type="inferred from homology"/>
<dbReference type="Proteomes" id="UP000504636">
    <property type="component" value="Unplaced"/>
</dbReference>
<evidence type="ECO:0000256" key="6">
    <source>
        <dbReference type="ARBA" id="ARBA00023277"/>
    </source>
</evidence>
<dbReference type="EC" id="3.2.1.4" evidence="3"/>
<evidence type="ECO:0000256" key="5">
    <source>
        <dbReference type="ARBA" id="ARBA00023001"/>
    </source>
</evidence>